<feature type="region of interest" description="Disordered" evidence="1">
    <location>
        <begin position="356"/>
        <end position="384"/>
    </location>
</feature>
<gene>
    <name evidence="3" type="primary">PLEST006589</name>
    <name evidence="3" type="ORF">PLESTB_000222600</name>
</gene>
<feature type="region of interest" description="Disordered" evidence="1">
    <location>
        <begin position="202"/>
        <end position="258"/>
    </location>
</feature>
<dbReference type="GO" id="GO:0016279">
    <property type="term" value="F:protein-lysine N-methyltransferase activity"/>
    <property type="evidence" value="ECO:0007669"/>
    <property type="project" value="TreeGrafter"/>
</dbReference>
<feature type="domain" description="SET" evidence="2">
    <location>
        <begin position="388"/>
        <end position="447"/>
    </location>
</feature>
<feature type="compositionally biased region" description="Low complexity" evidence="1">
    <location>
        <begin position="356"/>
        <end position="365"/>
    </location>
</feature>
<dbReference type="PANTHER" id="PTHR13271">
    <property type="entry name" value="UNCHARACTERIZED PUTATIVE METHYLTRANSFERASE"/>
    <property type="match status" value="1"/>
</dbReference>
<feature type="compositionally biased region" description="Pro residues" evidence="1">
    <location>
        <begin position="366"/>
        <end position="383"/>
    </location>
</feature>
<sequence length="621" mass="64922">MPCKQAHLKSFISAWHLKVLPRRAATVVRHAVVPATAEEQPSSLPPALENSKNECLLQARIGFGERGRGLFFSPAAPAPADPTGAPAPCSAASANGAPLPQQPQQQGHQRRGQFWRLEPQQPQQQQGEDPALLRVPLGCGLALVTGGGPEWLQRELLSEWQWYQGVQLPEQLAALLEATQRPPALRLAAWLLWVVHMATSREEDGGAEGGGASGGAPPEGPAAASGANPASAAAGTPLAVGAVPPQPPPQPCSAQQHPAPGRRLLLLADYVRHVMPPAGEGGSCLRLGDAEVRRLPEDAQAALRDMRAQVTSYISDLRQAGLDWGLSDATLWWAFDMVASRSFAATAPLPPPAAALPAALSAGSPAPGPSPGAPPPPPPPPRVPAAATDVSLALYVPWACLLNHSPDPNAEFRVDLGRRQFLVEARRRYSFAHVAIAPGSELCISYGADLDNVQLSIKYGFCTAGNANDRLPMPPELAAAAARELRRQALCSAAEQLADGLSRIAEAGGAGCSGGSQEQRRTRVFAALASLLQPVVRSPGSGPQSGTGQAGRDFAGLLSWAESAATDPGCRDLEETASSLPLSVQLPFGASVDALLEERKLLAASLHNLLLTYDSIAAAKD</sequence>
<dbReference type="Gene3D" id="3.90.1410.10">
    <property type="entry name" value="set domain protein methyltransferase, domain 1"/>
    <property type="match status" value="1"/>
</dbReference>
<dbReference type="Proteomes" id="UP001165080">
    <property type="component" value="Unassembled WGS sequence"/>
</dbReference>
<feature type="compositionally biased region" description="Low complexity" evidence="1">
    <location>
        <begin position="221"/>
        <end position="243"/>
    </location>
</feature>
<dbReference type="InterPro" id="IPR050600">
    <property type="entry name" value="SETD3_SETD6_MTase"/>
</dbReference>
<feature type="region of interest" description="Disordered" evidence="1">
    <location>
        <begin position="73"/>
        <end position="112"/>
    </location>
</feature>
<reference evidence="3 4" key="1">
    <citation type="journal article" date="2023" name="Commun. Biol.">
        <title>Reorganization of the ancestral sex-determining regions during the evolution of trioecy in Pleodorina starrii.</title>
        <authorList>
            <person name="Takahashi K."/>
            <person name="Suzuki S."/>
            <person name="Kawai-Toyooka H."/>
            <person name="Yamamoto K."/>
            <person name="Hamaji T."/>
            <person name="Ootsuki R."/>
            <person name="Yamaguchi H."/>
            <person name="Kawachi M."/>
            <person name="Higashiyama T."/>
            <person name="Nozaki H."/>
        </authorList>
    </citation>
    <scope>NUCLEOTIDE SEQUENCE [LARGE SCALE GENOMIC DNA]</scope>
    <source>
        <strain evidence="3 4">NIES-4479</strain>
    </source>
</reference>
<evidence type="ECO:0000313" key="4">
    <source>
        <dbReference type="Proteomes" id="UP001165080"/>
    </source>
</evidence>
<protein>
    <recommendedName>
        <fullName evidence="2">SET domain-containing protein</fullName>
    </recommendedName>
</protein>
<evidence type="ECO:0000256" key="1">
    <source>
        <dbReference type="SAM" id="MobiDB-lite"/>
    </source>
</evidence>
<dbReference type="EMBL" id="BRXU01000002">
    <property type="protein sequence ID" value="GLC49471.1"/>
    <property type="molecule type" value="Genomic_DNA"/>
</dbReference>
<name>A0A9W6EYV4_9CHLO</name>
<evidence type="ECO:0000259" key="2">
    <source>
        <dbReference type="Pfam" id="PF00856"/>
    </source>
</evidence>
<organism evidence="3 4">
    <name type="scientific">Pleodorina starrii</name>
    <dbReference type="NCBI Taxonomy" id="330485"/>
    <lineage>
        <taxon>Eukaryota</taxon>
        <taxon>Viridiplantae</taxon>
        <taxon>Chlorophyta</taxon>
        <taxon>core chlorophytes</taxon>
        <taxon>Chlorophyceae</taxon>
        <taxon>CS clade</taxon>
        <taxon>Chlamydomonadales</taxon>
        <taxon>Volvocaceae</taxon>
        <taxon>Pleodorina</taxon>
    </lineage>
</organism>
<comment type="caution">
    <text evidence="3">The sequence shown here is derived from an EMBL/GenBank/DDBJ whole genome shotgun (WGS) entry which is preliminary data.</text>
</comment>
<evidence type="ECO:0000313" key="3">
    <source>
        <dbReference type="EMBL" id="GLC49471.1"/>
    </source>
</evidence>
<dbReference type="Pfam" id="PF00856">
    <property type="entry name" value="SET"/>
    <property type="match status" value="1"/>
</dbReference>
<accession>A0A9W6EYV4</accession>
<dbReference type="AlphaFoldDB" id="A0A9W6EYV4"/>
<dbReference type="PANTHER" id="PTHR13271:SF154">
    <property type="entry name" value="GRIP DOMAIN-CONTAINING PROTEIN"/>
    <property type="match status" value="1"/>
</dbReference>
<dbReference type="InterPro" id="IPR046341">
    <property type="entry name" value="SET_dom_sf"/>
</dbReference>
<dbReference type="SUPFAM" id="SSF82199">
    <property type="entry name" value="SET domain"/>
    <property type="match status" value="1"/>
</dbReference>
<proteinExistence type="predicted"/>
<keyword evidence="4" id="KW-1185">Reference proteome</keyword>
<dbReference type="InterPro" id="IPR001214">
    <property type="entry name" value="SET_dom"/>
</dbReference>